<protein>
    <submittedName>
        <fullName evidence="3">Uncharacterized protein</fullName>
    </submittedName>
</protein>
<gene>
    <name evidence="3" type="ORF">LAL4801_05777</name>
</gene>
<sequence length="276" mass="29848">MVYDKELERSERDLEREAEADIVPPRERVPELKKEPEEVQEFELKREVSGNSADPDKENETATRTSANEKKRLLSPLASLVTALALSAAVAAGSFFMFPADDYDYISEKDNEVLYQQMNTLAMNGGFQGQKLSQAGALQALRAMSKTTQSANGSLTLNAPVNPNQVYAFIGEPFAADLEKKIEDGEYTFAAFQVYDSQCLDGDIVQISGYGFSYVVPLDHSPTTVMIPVPTNGSTPVTVNGWVDGGGGVTVGVINNGTPQMAPVLKPGASFTVPVR</sequence>
<keyword evidence="2" id="KW-0812">Transmembrane</keyword>
<evidence type="ECO:0000256" key="2">
    <source>
        <dbReference type="SAM" id="Phobius"/>
    </source>
</evidence>
<organism evidence="3 4">
    <name type="scientific">Roseibium aggregatum</name>
    <dbReference type="NCBI Taxonomy" id="187304"/>
    <lineage>
        <taxon>Bacteria</taxon>
        <taxon>Pseudomonadati</taxon>
        <taxon>Pseudomonadota</taxon>
        <taxon>Alphaproteobacteria</taxon>
        <taxon>Hyphomicrobiales</taxon>
        <taxon>Stappiaceae</taxon>
        <taxon>Roseibium</taxon>
    </lineage>
</organism>
<proteinExistence type="predicted"/>
<feature type="region of interest" description="Disordered" evidence="1">
    <location>
        <begin position="1"/>
        <end position="68"/>
    </location>
</feature>
<dbReference type="EMBL" id="CXST01000006">
    <property type="protein sequence ID" value="CTQ47315.1"/>
    <property type="molecule type" value="Genomic_DNA"/>
</dbReference>
<evidence type="ECO:0000313" key="4">
    <source>
        <dbReference type="Proteomes" id="UP000048926"/>
    </source>
</evidence>
<evidence type="ECO:0000256" key="1">
    <source>
        <dbReference type="SAM" id="MobiDB-lite"/>
    </source>
</evidence>
<name>A0A0M6YB59_9HYPH</name>
<dbReference type="AlphaFoldDB" id="A0A0M6YB59"/>
<keyword evidence="2" id="KW-1133">Transmembrane helix</keyword>
<feature type="transmembrane region" description="Helical" evidence="2">
    <location>
        <begin position="73"/>
        <end position="98"/>
    </location>
</feature>
<keyword evidence="2" id="KW-0472">Membrane</keyword>
<keyword evidence="4" id="KW-1185">Reference proteome</keyword>
<evidence type="ECO:0000313" key="3">
    <source>
        <dbReference type="EMBL" id="CTQ47315.1"/>
    </source>
</evidence>
<accession>A0A0M6YB59</accession>
<dbReference type="Proteomes" id="UP000048926">
    <property type="component" value="Unassembled WGS sequence"/>
</dbReference>
<reference evidence="4" key="1">
    <citation type="submission" date="2015-07" db="EMBL/GenBank/DDBJ databases">
        <authorList>
            <person name="Rodrigo-Torres Lidia"/>
            <person name="Arahal R.David."/>
        </authorList>
    </citation>
    <scope>NUCLEOTIDE SEQUENCE [LARGE SCALE GENOMIC DNA]</scope>
    <source>
        <strain evidence="4">CECT 4801</strain>
    </source>
</reference>